<dbReference type="EMBL" id="OL396571">
    <property type="protein sequence ID" value="UGC97774.1"/>
    <property type="molecule type" value="Genomic_DNA"/>
</dbReference>
<evidence type="ECO:0000313" key="1">
    <source>
        <dbReference type="EMBL" id="UGC97774.1"/>
    </source>
</evidence>
<proteinExistence type="predicted"/>
<reference evidence="1" key="1">
    <citation type="journal article" date="2022" name="Curr. Microbiol.">
        <title>Isolation, Characterization, and Comparative Genomic Analysis of vB_Pd_C23, a Novel Bacteriophage of Pantoea dispersa.</title>
        <authorList>
            <person name="Grami E."/>
            <person name="Laadouze I."/>
            <person name="Ben Tiba S."/>
            <person name="Hafiane A."/>
            <person name="Sealey K.S."/>
            <person name="Saidi N."/>
        </authorList>
    </citation>
    <scope>NUCLEOTIDE SEQUENCE</scope>
</reference>
<gene>
    <name evidence="1" type="ORF">pdc_061</name>
</gene>
<protein>
    <submittedName>
        <fullName evidence="1">Uncharacterized protein</fullName>
    </submittedName>
</protein>
<organism evidence="1 2">
    <name type="scientific">Pantoea phage PdC23</name>
    <dbReference type="NCBI Taxonomy" id="2894356"/>
    <lineage>
        <taxon>Viruses</taxon>
        <taxon>Duplodnaviria</taxon>
        <taxon>Heunggongvirae</taxon>
        <taxon>Uroviricota</taxon>
        <taxon>Caudoviricetes</taxon>
        <taxon>Felixviridae</taxon>
        <taxon>Certevirus</taxon>
        <taxon>Certevirus C23</taxon>
    </lineage>
</organism>
<keyword evidence="2" id="KW-1185">Reference proteome</keyword>
<sequence length="90" mass="10362">MKPLISPLIQDILKKGDFTCQEVHDRLYGQFDITQVRNCLQNLYIRGKVSKRYDNESHIGIYGSLTKPQPSLVEEFNNLLAAVRGWKVVL</sequence>
<accession>A0AAE8YHK1</accession>
<evidence type="ECO:0000313" key="2">
    <source>
        <dbReference type="Proteomes" id="UP000828384"/>
    </source>
</evidence>
<name>A0AAE8YHK1_9CAUD</name>
<dbReference type="Proteomes" id="UP000828384">
    <property type="component" value="Segment"/>
</dbReference>